<feature type="transmembrane region" description="Helical" evidence="2">
    <location>
        <begin position="181"/>
        <end position="201"/>
    </location>
</feature>
<dbReference type="AlphaFoldDB" id="A0A1F7YG62"/>
<evidence type="ECO:0000256" key="1">
    <source>
        <dbReference type="SAM" id="MobiDB-lite"/>
    </source>
</evidence>
<feature type="transmembrane region" description="Helical" evidence="2">
    <location>
        <begin position="9"/>
        <end position="27"/>
    </location>
</feature>
<evidence type="ECO:0000313" key="4">
    <source>
        <dbReference type="Proteomes" id="UP000178851"/>
    </source>
</evidence>
<dbReference type="Pfam" id="PF18895">
    <property type="entry name" value="T4SS_pilin"/>
    <property type="match status" value="1"/>
</dbReference>
<keyword evidence="2" id="KW-0472">Membrane</keyword>
<dbReference type="Proteomes" id="UP000178851">
    <property type="component" value="Unassembled WGS sequence"/>
</dbReference>
<proteinExistence type="predicted"/>
<feature type="transmembrane region" description="Helical" evidence="2">
    <location>
        <begin position="70"/>
        <end position="87"/>
    </location>
</feature>
<organism evidence="3 4">
    <name type="scientific">Candidatus Woesebacteria bacterium RIFCSPHIGHO2_01_FULL_39_28</name>
    <dbReference type="NCBI Taxonomy" id="1802496"/>
    <lineage>
        <taxon>Bacteria</taxon>
        <taxon>Candidatus Woeseibacteriota</taxon>
    </lineage>
</organism>
<feature type="transmembrane region" description="Helical" evidence="2">
    <location>
        <begin position="33"/>
        <end position="58"/>
    </location>
</feature>
<keyword evidence="2" id="KW-1133">Transmembrane helix</keyword>
<evidence type="ECO:0000313" key="3">
    <source>
        <dbReference type="EMBL" id="OGM26150.1"/>
    </source>
</evidence>
<accession>A0A1F7YG62</accession>
<keyword evidence="2" id="KW-0812">Transmembrane</keyword>
<dbReference type="InterPro" id="IPR043993">
    <property type="entry name" value="T4SS_pilin"/>
</dbReference>
<feature type="transmembrane region" description="Helical" evidence="2">
    <location>
        <begin position="93"/>
        <end position="112"/>
    </location>
</feature>
<protein>
    <submittedName>
        <fullName evidence="3">Uncharacterized protein</fullName>
    </submittedName>
</protein>
<dbReference type="EMBL" id="MGGI01000016">
    <property type="protein sequence ID" value="OGM26150.1"/>
    <property type="molecule type" value="Genomic_DNA"/>
</dbReference>
<reference evidence="3 4" key="1">
    <citation type="journal article" date="2016" name="Nat. Commun.">
        <title>Thousands of microbial genomes shed light on interconnected biogeochemical processes in an aquifer system.</title>
        <authorList>
            <person name="Anantharaman K."/>
            <person name="Brown C.T."/>
            <person name="Hug L.A."/>
            <person name="Sharon I."/>
            <person name="Castelle C.J."/>
            <person name="Probst A.J."/>
            <person name="Thomas B.C."/>
            <person name="Singh A."/>
            <person name="Wilkins M.J."/>
            <person name="Karaoz U."/>
            <person name="Brodie E.L."/>
            <person name="Williams K.H."/>
            <person name="Hubbard S.S."/>
            <person name="Banfield J.F."/>
        </authorList>
    </citation>
    <scope>NUCLEOTIDE SEQUENCE [LARGE SCALE GENOMIC DNA]</scope>
</reference>
<evidence type="ECO:0000256" key="2">
    <source>
        <dbReference type="SAM" id="Phobius"/>
    </source>
</evidence>
<gene>
    <name evidence="3" type="ORF">A2627_03865</name>
</gene>
<feature type="transmembrane region" description="Helical" evidence="2">
    <location>
        <begin position="133"/>
        <end position="161"/>
    </location>
</feature>
<feature type="region of interest" description="Disordered" evidence="1">
    <location>
        <begin position="214"/>
        <end position="236"/>
    </location>
</feature>
<name>A0A1F7YG62_9BACT</name>
<comment type="caution">
    <text evidence="3">The sequence shown here is derived from an EMBL/GenBank/DDBJ whole genome shotgun (WGS) entry which is preliminary data.</text>
</comment>
<sequence>MAAPISNPILPSTLSALSGVGFIARLIQTAVNLAFLVGAVFFFFMLLVGAVGWISAGGDKAQLEEAKGRLTNALIGIIVLFSLYAALGIVQNFLGVQLVSFSVYSLAGTFLGDINLSPIGQFSGLSGITAQGLISALISLILVAGAIIFFFMLASGAVMWISSGGDKVALEAAKQRLQHAFIGIVILFSIWALATLVGRFFNVQLLTFNAGSNPPTSAPPPTLTQPTSTPPGGGGTPTPPAGYAWCGDCDTGTCNIYTTSTCTAAGYQSPCTGNCNGYLTPTPRPTRTPTPTPPVAVCQNLSQIGDCATCATCRPYNTVLYWCIKPSAATGVCTTSLPSGYSQSECYTSSCPFATTTPVPPTPTPDVCSQDVVSSCDACIACNQGSAIGWCPSNSICYHGFAQFQCPAPGVIRTCPTPTPQPLAVCTSISIINNNEFKTVFNPGDIFVLVIFFNNNAGAPTQFRFRSSIPAVFNPAPADYTGTAGVGSVSAPGGYGTIPTSGYPANIVVGASILDPTGTTTYSTCPNASVPITP</sequence>